<evidence type="ECO:0000259" key="6">
    <source>
        <dbReference type="Pfam" id="PF07976"/>
    </source>
</evidence>
<dbReference type="InterPro" id="IPR036249">
    <property type="entry name" value="Thioredoxin-like_sf"/>
</dbReference>
<dbReference type="SUPFAM" id="SSF52833">
    <property type="entry name" value="Thioredoxin-like"/>
    <property type="match status" value="1"/>
</dbReference>
<dbReference type="SUPFAM" id="SSF54373">
    <property type="entry name" value="FAD-linked reductases, C-terminal domain"/>
    <property type="match status" value="1"/>
</dbReference>
<dbReference type="Gene3D" id="3.30.9.10">
    <property type="entry name" value="D-Amino Acid Oxidase, subunit A, domain 2"/>
    <property type="match status" value="1"/>
</dbReference>
<dbReference type="CDD" id="cd02979">
    <property type="entry name" value="PHOX_C"/>
    <property type="match status" value="1"/>
</dbReference>
<evidence type="ECO:0000256" key="3">
    <source>
        <dbReference type="ARBA" id="ARBA00022827"/>
    </source>
</evidence>
<dbReference type="InterPro" id="IPR036188">
    <property type="entry name" value="FAD/NAD-bd_sf"/>
</dbReference>
<dbReference type="InterPro" id="IPR038220">
    <property type="entry name" value="PHOX_C_sf"/>
</dbReference>
<dbReference type="EMBL" id="JOKZ01000063">
    <property type="protein sequence ID" value="KKP04926.1"/>
    <property type="molecule type" value="Genomic_DNA"/>
</dbReference>
<gene>
    <name evidence="7" type="ORF">THAR02_02947</name>
</gene>
<dbReference type="Pfam" id="PF07976">
    <property type="entry name" value="Phe_hydrox_dim"/>
    <property type="match status" value="1"/>
</dbReference>
<dbReference type="Gene3D" id="3.50.50.60">
    <property type="entry name" value="FAD/NAD(P)-binding domain"/>
    <property type="match status" value="1"/>
</dbReference>
<evidence type="ECO:0000313" key="7">
    <source>
        <dbReference type="EMBL" id="KKP04926.1"/>
    </source>
</evidence>
<dbReference type="InterPro" id="IPR050641">
    <property type="entry name" value="RIFMO-like"/>
</dbReference>
<dbReference type="Pfam" id="PF01494">
    <property type="entry name" value="FAD_binding_3"/>
    <property type="match status" value="1"/>
</dbReference>
<dbReference type="PANTHER" id="PTHR43004">
    <property type="entry name" value="TRK SYSTEM POTASSIUM UPTAKE PROTEIN"/>
    <property type="match status" value="1"/>
</dbReference>
<dbReference type="SUPFAM" id="SSF51905">
    <property type="entry name" value="FAD/NAD(P)-binding domain"/>
    <property type="match status" value="1"/>
</dbReference>
<evidence type="ECO:0000256" key="1">
    <source>
        <dbReference type="ARBA" id="ARBA00007801"/>
    </source>
</evidence>
<dbReference type="NCBIfam" id="NF006144">
    <property type="entry name" value="PRK08294.1"/>
    <property type="match status" value="1"/>
</dbReference>
<protein>
    <submittedName>
        <fullName evidence="7">FAD binding domain-containing protein</fullName>
    </submittedName>
</protein>
<evidence type="ECO:0000256" key="4">
    <source>
        <dbReference type="ARBA" id="ARBA00023002"/>
    </source>
</evidence>
<comment type="caution">
    <text evidence="7">The sequence shown here is derived from an EMBL/GenBank/DDBJ whole genome shotgun (WGS) entry which is preliminary data.</text>
</comment>
<dbReference type="OrthoDB" id="1716816at2759"/>
<feature type="domain" description="Phenol hydroxylase-like C-terminal dimerisation" evidence="6">
    <location>
        <begin position="459"/>
        <end position="650"/>
    </location>
</feature>
<accession>A0A0F9XJ76</accession>
<evidence type="ECO:0000313" key="8">
    <source>
        <dbReference type="Proteomes" id="UP000034112"/>
    </source>
</evidence>
<keyword evidence="4" id="KW-0560">Oxidoreductase</keyword>
<dbReference type="OMA" id="VRFCDSK"/>
<dbReference type="Gene3D" id="3.40.30.20">
    <property type="match status" value="1"/>
</dbReference>
<proteinExistence type="inferred from homology"/>
<dbReference type="InterPro" id="IPR012941">
    <property type="entry name" value="Phe_hydrox_C_dim_dom"/>
</dbReference>
<sequence length="651" mass="72123">MCSLDAPPPDADPGAGFQYGAMQMSLSVEEQPSLLHTICQKKTSYDTSITFAHFTKRSQQRDGVMAEQVDVLICGSGSAGLCAAVWLARCGINYKVVERRAGPLENGQADGVQCRTVEIFESFGIAEDLLKEAYHVLEVAFWAAEGEGIKRTHYAADTEPGLSHQPHVILNQARIHGMLIEEIKRVSGSVEIEYGCDVQSVEVDDVVDEDSAACCVTTRAISNGQPRVFRSKYVLACDGAHSAVRKSLGIAMVGDSTNAIWGVMDLHARTDFPDIRKKAIIHSRAGNLMIIPREGDSMIRFYIELGDAAVSDITLDDLQERARRIFQPYSVEFMETVWWSAYSIGQRLADNFARARRVFLTGDACHTHSPKAGQGMNVSLQDGYNIGWKLASVLRGQSSPRILETYISERQKTAAQLIDFDRFFTKLFSSSYRQENGISSQDFKDQFVKAGRYTAGQGVRYEESVFVSPGPADERLARNVIVGMRFPSAQVVRFCDARPMQLVAALPADSRWHVIVFAGDILQQTAAARLIKAAAKLQDIIDAFTPDGQDANSVIQGVLVLESKRVKVEQNMIPGVFTPVTRKWKVKHLQKVFVDDESYNSGHGKAYEAYGIHPEGCLIIIRPDQYVAKICSLDDTKDVLNFFGQFFISEN</sequence>
<evidence type="ECO:0000256" key="2">
    <source>
        <dbReference type="ARBA" id="ARBA00022630"/>
    </source>
</evidence>
<dbReference type="PANTHER" id="PTHR43004:SF10">
    <property type="entry name" value="2-MONOOXYGENASE, PUTATIVE (AFU_ORTHOLOGUE AFUA_6G11480)-RELATED"/>
    <property type="match status" value="1"/>
</dbReference>
<dbReference type="GO" id="GO:0071949">
    <property type="term" value="F:FAD binding"/>
    <property type="evidence" value="ECO:0007669"/>
    <property type="project" value="InterPro"/>
</dbReference>
<dbReference type="Proteomes" id="UP000034112">
    <property type="component" value="Unassembled WGS sequence"/>
</dbReference>
<dbReference type="AlphaFoldDB" id="A0A0F9XJ76"/>
<keyword evidence="2" id="KW-0285">Flavoprotein</keyword>
<reference evidence="8" key="1">
    <citation type="journal article" date="2015" name="Genome Announc.">
        <title>Draft whole-genome sequence of the biocontrol agent Trichoderma harzianum T6776.</title>
        <authorList>
            <person name="Baroncelli R."/>
            <person name="Piaggeschi G."/>
            <person name="Fiorini L."/>
            <person name="Bertolini E."/>
            <person name="Zapparata A."/>
            <person name="Pe M.E."/>
            <person name="Sarrocco S."/>
            <person name="Vannacci G."/>
        </authorList>
    </citation>
    <scope>NUCLEOTIDE SEQUENCE [LARGE SCALE GENOMIC DNA]</scope>
    <source>
        <strain evidence="8">T6776</strain>
    </source>
</reference>
<organism evidence="7 8">
    <name type="scientific">Trichoderma harzianum</name>
    <name type="common">Hypocrea lixii</name>
    <dbReference type="NCBI Taxonomy" id="5544"/>
    <lineage>
        <taxon>Eukaryota</taxon>
        <taxon>Fungi</taxon>
        <taxon>Dikarya</taxon>
        <taxon>Ascomycota</taxon>
        <taxon>Pezizomycotina</taxon>
        <taxon>Sordariomycetes</taxon>
        <taxon>Hypocreomycetidae</taxon>
        <taxon>Hypocreales</taxon>
        <taxon>Hypocreaceae</taxon>
        <taxon>Trichoderma</taxon>
    </lineage>
</organism>
<comment type="similarity">
    <text evidence="1">Belongs to the PheA/TfdB FAD monooxygenase family.</text>
</comment>
<dbReference type="InterPro" id="IPR002938">
    <property type="entry name" value="FAD-bd"/>
</dbReference>
<evidence type="ECO:0000259" key="5">
    <source>
        <dbReference type="Pfam" id="PF01494"/>
    </source>
</evidence>
<feature type="domain" description="FAD-binding" evidence="5">
    <location>
        <begin position="69"/>
        <end position="420"/>
    </location>
</feature>
<dbReference type="GO" id="GO:0016709">
    <property type="term" value="F:oxidoreductase activity, acting on paired donors, with incorporation or reduction of molecular oxygen, NAD(P)H as one donor, and incorporation of one atom of oxygen"/>
    <property type="evidence" value="ECO:0007669"/>
    <property type="project" value="UniProtKB-ARBA"/>
</dbReference>
<name>A0A0F9XJ76_TRIHA</name>
<keyword evidence="3" id="KW-0274">FAD</keyword>
<dbReference type="PRINTS" id="PR00420">
    <property type="entry name" value="RNGMNOXGNASE"/>
</dbReference>